<accession>A0A3P7NXI6</accession>
<feature type="compositionally biased region" description="Basic and acidic residues" evidence="1">
    <location>
        <begin position="55"/>
        <end position="69"/>
    </location>
</feature>
<feature type="non-terminal residue" evidence="2">
    <location>
        <position position="93"/>
    </location>
</feature>
<dbReference type="AlphaFoldDB" id="A0A3P7NXI6"/>
<reference evidence="2 3" key="1">
    <citation type="submission" date="2018-11" db="EMBL/GenBank/DDBJ databases">
        <authorList>
            <consortium name="Pathogen Informatics"/>
        </authorList>
    </citation>
    <scope>NUCLEOTIDE SEQUENCE [LARGE SCALE GENOMIC DNA]</scope>
</reference>
<dbReference type="Proteomes" id="UP000281553">
    <property type="component" value="Unassembled WGS sequence"/>
</dbReference>
<sequence length="93" mass="10033">MSVASARATKANVEGTARLKKLIAHQIRQNAKYSIFGALTGDAFKDPNPKAPPAKPERTVVEKAPEKDAESSSFVGRVRKICRESLEAGLLLV</sequence>
<evidence type="ECO:0000313" key="2">
    <source>
        <dbReference type="EMBL" id="VDN34771.1"/>
    </source>
</evidence>
<gene>
    <name evidence="2" type="ORF">DILT_LOCUS16596</name>
</gene>
<organism evidence="2 3">
    <name type="scientific">Dibothriocephalus latus</name>
    <name type="common">Fish tapeworm</name>
    <name type="synonym">Diphyllobothrium latum</name>
    <dbReference type="NCBI Taxonomy" id="60516"/>
    <lineage>
        <taxon>Eukaryota</taxon>
        <taxon>Metazoa</taxon>
        <taxon>Spiralia</taxon>
        <taxon>Lophotrochozoa</taxon>
        <taxon>Platyhelminthes</taxon>
        <taxon>Cestoda</taxon>
        <taxon>Eucestoda</taxon>
        <taxon>Diphyllobothriidea</taxon>
        <taxon>Diphyllobothriidae</taxon>
        <taxon>Dibothriocephalus</taxon>
    </lineage>
</organism>
<feature type="region of interest" description="Disordered" evidence="1">
    <location>
        <begin position="44"/>
        <end position="69"/>
    </location>
</feature>
<proteinExistence type="predicted"/>
<protein>
    <submittedName>
        <fullName evidence="2">Uncharacterized protein</fullName>
    </submittedName>
</protein>
<evidence type="ECO:0000256" key="1">
    <source>
        <dbReference type="SAM" id="MobiDB-lite"/>
    </source>
</evidence>
<name>A0A3P7NXI6_DIBLA</name>
<dbReference type="EMBL" id="UYRU01085892">
    <property type="protein sequence ID" value="VDN34771.1"/>
    <property type="molecule type" value="Genomic_DNA"/>
</dbReference>
<evidence type="ECO:0000313" key="3">
    <source>
        <dbReference type="Proteomes" id="UP000281553"/>
    </source>
</evidence>
<keyword evidence="3" id="KW-1185">Reference proteome</keyword>